<comment type="subcellular location">
    <subcellularLocation>
        <location evidence="1">Membrane</location>
    </subcellularLocation>
</comment>
<dbReference type="EMBL" id="FPKR01000006">
    <property type="protein sequence ID" value="SFZ75994.1"/>
    <property type="molecule type" value="Genomic_DNA"/>
</dbReference>
<comment type="caution">
    <text evidence="9">Lacks conserved residue(s) required for the propagation of feature annotation.</text>
</comment>
<dbReference type="GO" id="GO:0005886">
    <property type="term" value="C:plasma membrane"/>
    <property type="evidence" value="ECO:0007669"/>
    <property type="project" value="UniProtKB-UniRule"/>
</dbReference>
<keyword evidence="2 9" id="KW-0813">Transport</keyword>
<dbReference type="PRINTS" id="PR01650">
    <property type="entry name" value="SECETRNLCASE"/>
</dbReference>
<keyword evidence="7 9" id="KW-0811">Translocation</keyword>
<feature type="transmembrane region" description="Helical" evidence="9">
    <location>
        <begin position="32"/>
        <end position="53"/>
    </location>
</feature>
<evidence type="ECO:0000256" key="5">
    <source>
        <dbReference type="ARBA" id="ARBA00022927"/>
    </source>
</evidence>
<keyword evidence="3 9" id="KW-1003">Cell membrane</keyword>
<keyword evidence="4 9" id="KW-0812">Transmembrane</keyword>
<keyword evidence="11" id="KW-1185">Reference proteome</keyword>
<feature type="transmembrane region" description="Helical" evidence="9">
    <location>
        <begin position="87"/>
        <end position="110"/>
    </location>
</feature>
<dbReference type="HAMAP" id="MF_00422">
    <property type="entry name" value="SecE"/>
    <property type="match status" value="1"/>
</dbReference>
<proteinExistence type="inferred from homology"/>
<evidence type="ECO:0000256" key="8">
    <source>
        <dbReference type="ARBA" id="ARBA00023136"/>
    </source>
</evidence>
<dbReference type="Gene3D" id="1.20.5.1030">
    <property type="entry name" value="Preprotein translocase secy subunit"/>
    <property type="match status" value="1"/>
</dbReference>
<dbReference type="RefSeq" id="WP_084658372.1">
    <property type="nucleotide sequence ID" value="NZ_FPKR01000006.1"/>
</dbReference>
<dbReference type="GO" id="GO:0008320">
    <property type="term" value="F:protein transmembrane transporter activity"/>
    <property type="evidence" value="ECO:0007669"/>
    <property type="project" value="UniProtKB-UniRule"/>
</dbReference>
<dbReference type="STRING" id="1121279.SAMN02745887_01830"/>
<dbReference type="Pfam" id="PF00584">
    <property type="entry name" value="SecE"/>
    <property type="match status" value="1"/>
</dbReference>
<evidence type="ECO:0000313" key="10">
    <source>
        <dbReference type="EMBL" id="SFZ75994.1"/>
    </source>
</evidence>
<evidence type="ECO:0000256" key="4">
    <source>
        <dbReference type="ARBA" id="ARBA00022692"/>
    </source>
</evidence>
<evidence type="ECO:0000256" key="2">
    <source>
        <dbReference type="ARBA" id="ARBA00022448"/>
    </source>
</evidence>
<dbReference type="GO" id="GO:0006605">
    <property type="term" value="P:protein targeting"/>
    <property type="evidence" value="ECO:0007669"/>
    <property type="project" value="UniProtKB-UniRule"/>
</dbReference>
<evidence type="ECO:0000256" key="1">
    <source>
        <dbReference type="ARBA" id="ARBA00004370"/>
    </source>
</evidence>
<dbReference type="Proteomes" id="UP000186513">
    <property type="component" value="Unassembled WGS sequence"/>
</dbReference>
<gene>
    <name evidence="9" type="primary">secE</name>
    <name evidence="10" type="ORF">SAMN02745887_01830</name>
</gene>
<keyword evidence="8 9" id="KW-0472">Membrane</keyword>
<dbReference type="GO" id="GO:0043952">
    <property type="term" value="P:protein transport by the Sec complex"/>
    <property type="evidence" value="ECO:0007669"/>
    <property type="project" value="UniProtKB-UniRule"/>
</dbReference>
<comment type="similarity">
    <text evidence="9">Belongs to the SecE/SEC61-gamma family.</text>
</comment>
<dbReference type="OrthoDB" id="9806365at2"/>
<feature type="transmembrane region" description="Helical" evidence="9">
    <location>
        <begin position="7"/>
        <end position="26"/>
    </location>
</feature>
<evidence type="ECO:0000256" key="7">
    <source>
        <dbReference type="ARBA" id="ARBA00023010"/>
    </source>
</evidence>
<comment type="function">
    <text evidence="9">Essential subunit of the Sec protein translocation channel SecYEG. Clamps together the 2 halves of SecY. May contact the channel plug during translocation.</text>
</comment>
<dbReference type="GO" id="GO:0009306">
    <property type="term" value="P:protein secretion"/>
    <property type="evidence" value="ECO:0007669"/>
    <property type="project" value="UniProtKB-UniRule"/>
</dbReference>
<evidence type="ECO:0000256" key="9">
    <source>
        <dbReference type="HAMAP-Rule" id="MF_00422"/>
    </source>
</evidence>
<evidence type="ECO:0000256" key="6">
    <source>
        <dbReference type="ARBA" id="ARBA00022989"/>
    </source>
</evidence>
<reference evidence="10 11" key="1">
    <citation type="submission" date="2016-11" db="EMBL/GenBank/DDBJ databases">
        <authorList>
            <person name="Jaros S."/>
            <person name="Januszkiewicz K."/>
            <person name="Wedrychowicz H."/>
        </authorList>
    </citation>
    <scope>NUCLEOTIDE SEQUENCE [LARGE SCALE GENOMIC DNA]</scope>
    <source>
        <strain evidence="10 11">DSM 18899</strain>
    </source>
</reference>
<accession>A0A1K2HIA3</accession>
<dbReference type="PANTHER" id="PTHR33910:SF1">
    <property type="entry name" value="PROTEIN TRANSLOCASE SUBUNIT SECE"/>
    <property type="match status" value="1"/>
</dbReference>
<evidence type="ECO:0000256" key="3">
    <source>
        <dbReference type="ARBA" id="ARBA00022475"/>
    </source>
</evidence>
<dbReference type="NCBIfam" id="NF004371">
    <property type="entry name" value="PRK05740.1-1"/>
    <property type="match status" value="1"/>
</dbReference>
<dbReference type="PANTHER" id="PTHR33910">
    <property type="entry name" value="PROTEIN TRANSLOCASE SUBUNIT SECE"/>
    <property type="match status" value="1"/>
</dbReference>
<dbReference type="InterPro" id="IPR001901">
    <property type="entry name" value="Translocase_SecE/Sec61-g"/>
</dbReference>
<sequence>MENMDKLKLGAALLLVAAGVAGFYLLPADQQVLRVLAVVVGVLLAATVMWFSATGRTFVDYARDSIKEAEKVVWPSKKEVWQVTGMVFLFAFVLALFMWLVDSGLAWLFYDVLLKRG</sequence>
<dbReference type="AlphaFoldDB" id="A0A1K2HIA3"/>
<dbReference type="InterPro" id="IPR038379">
    <property type="entry name" value="SecE_sf"/>
</dbReference>
<protein>
    <recommendedName>
        <fullName evidence="9">Protein translocase subunit SecE</fullName>
    </recommendedName>
</protein>
<dbReference type="NCBIfam" id="TIGR00964">
    <property type="entry name" value="secE_bact"/>
    <property type="match status" value="1"/>
</dbReference>
<dbReference type="InterPro" id="IPR005807">
    <property type="entry name" value="SecE_bac"/>
</dbReference>
<keyword evidence="5 9" id="KW-0653">Protein transport</keyword>
<comment type="subunit">
    <text evidence="9">Component of the Sec protein translocase complex. Heterotrimer consisting of SecY, SecE and SecG subunits. The heterotrimers can form oligomers, although 1 heterotrimer is thought to be able to translocate proteins. Interacts with the ribosome. Interacts with SecDF, and other proteins may be involved. Interacts with SecA.</text>
</comment>
<dbReference type="GO" id="GO:0065002">
    <property type="term" value="P:intracellular protein transmembrane transport"/>
    <property type="evidence" value="ECO:0007669"/>
    <property type="project" value="UniProtKB-UniRule"/>
</dbReference>
<keyword evidence="6 9" id="KW-1133">Transmembrane helix</keyword>
<organism evidence="10 11">
    <name type="scientific">Chitinimonas taiwanensis DSM 18899</name>
    <dbReference type="NCBI Taxonomy" id="1121279"/>
    <lineage>
        <taxon>Bacteria</taxon>
        <taxon>Pseudomonadati</taxon>
        <taxon>Pseudomonadota</taxon>
        <taxon>Betaproteobacteria</taxon>
        <taxon>Neisseriales</taxon>
        <taxon>Chitinibacteraceae</taxon>
        <taxon>Chitinimonas</taxon>
    </lineage>
</organism>
<name>A0A1K2HIA3_9NEIS</name>
<evidence type="ECO:0000313" key="11">
    <source>
        <dbReference type="Proteomes" id="UP000186513"/>
    </source>
</evidence>